<evidence type="ECO:0000313" key="2">
    <source>
        <dbReference type="Proteomes" id="UP000256269"/>
    </source>
</evidence>
<keyword evidence="2" id="KW-1185">Reference proteome</keyword>
<dbReference type="InterPro" id="IPR036365">
    <property type="entry name" value="PGBD-like_sf"/>
</dbReference>
<gene>
    <name evidence="1" type="ORF">BCF44_105422</name>
</gene>
<dbReference type="RefSeq" id="WP_211353053.1">
    <property type="nucleotide sequence ID" value="NZ_CP144375.1"/>
</dbReference>
<evidence type="ECO:0000313" key="1">
    <source>
        <dbReference type="EMBL" id="REH48563.1"/>
    </source>
</evidence>
<organism evidence="1 2">
    <name type="scientific">Kutzneria buriramensis</name>
    <dbReference type="NCBI Taxonomy" id="1045776"/>
    <lineage>
        <taxon>Bacteria</taxon>
        <taxon>Bacillati</taxon>
        <taxon>Actinomycetota</taxon>
        <taxon>Actinomycetes</taxon>
        <taxon>Pseudonocardiales</taxon>
        <taxon>Pseudonocardiaceae</taxon>
        <taxon>Kutzneria</taxon>
    </lineage>
</organism>
<accession>A0A3E0HPS4</accession>
<comment type="caution">
    <text evidence="1">The sequence shown here is derived from an EMBL/GenBank/DDBJ whole genome shotgun (WGS) entry which is preliminary data.</text>
</comment>
<name>A0A3E0HPS4_9PSEU</name>
<proteinExistence type="predicted"/>
<dbReference type="AlphaFoldDB" id="A0A3E0HPS4"/>
<dbReference type="Gene3D" id="2.40.420.20">
    <property type="match status" value="1"/>
</dbReference>
<protein>
    <recommendedName>
        <fullName evidence="3">Peptidoglycan binding protein</fullName>
    </recommendedName>
</protein>
<reference evidence="1 2" key="1">
    <citation type="submission" date="2018-08" db="EMBL/GenBank/DDBJ databases">
        <title>Genomic Encyclopedia of Archaeal and Bacterial Type Strains, Phase II (KMG-II): from individual species to whole genera.</title>
        <authorList>
            <person name="Goeker M."/>
        </authorList>
    </citation>
    <scope>NUCLEOTIDE SEQUENCE [LARGE SCALE GENOMIC DNA]</scope>
    <source>
        <strain evidence="1 2">DSM 45791</strain>
    </source>
</reference>
<sequence length="359" mass="36264">MTRVAARRRTVIGIAVLVVVVGTALGVALIDSRHGEQAGAATPPPAAQTVAVRRTDLSNAQSFGGTLGYGAPQTLKGTGSGVVTKLPAVGDVAAQGKALYWVNDKPVPVFFGDTPLFRKLDGPTLKGADVAVVASNLKALGYSVGALPKDPQQTAFTPAIAAALKKWEKSVGLDDTGTIDVGQVVVLAGPMRVNSVTAQLGDPVAGDLIPLTSTQKVVTMPVDATEVGQIKTGAAVTILRPDNKTVSAKVTAISTTVDGGGKDQTSSGPPKLNVTVTPDDASTLADLDAASVQVQVTTSVHKGVLAVPVGALVALREGGYAVQTPDGQYKAVQTGMFANGMVEVSGAGIAEGLKVVTTS</sequence>
<evidence type="ECO:0008006" key="3">
    <source>
        <dbReference type="Google" id="ProtNLM"/>
    </source>
</evidence>
<dbReference type="EMBL" id="QUNO01000005">
    <property type="protein sequence ID" value="REH48563.1"/>
    <property type="molecule type" value="Genomic_DNA"/>
</dbReference>
<dbReference type="Proteomes" id="UP000256269">
    <property type="component" value="Unassembled WGS sequence"/>
</dbReference>
<dbReference type="SUPFAM" id="SSF47090">
    <property type="entry name" value="PGBD-like"/>
    <property type="match status" value="1"/>
</dbReference>